<dbReference type="PROSITE" id="PS50893">
    <property type="entry name" value="ABC_TRANSPORTER_2"/>
    <property type="match status" value="1"/>
</dbReference>
<dbReference type="InterPro" id="IPR017871">
    <property type="entry name" value="ABC_transporter-like_CS"/>
</dbReference>
<evidence type="ECO:0000313" key="10">
    <source>
        <dbReference type="EMBL" id="GAB0058598.1"/>
    </source>
</evidence>
<dbReference type="SMART" id="SM00382">
    <property type="entry name" value="AAA"/>
    <property type="match status" value="1"/>
</dbReference>
<feature type="transmembrane region" description="Helical" evidence="7">
    <location>
        <begin position="164"/>
        <end position="182"/>
    </location>
</feature>
<evidence type="ECO:0000256" key="1">
    <source>
        <dbReference type="ARBA" id="ARBA00004651"/>
    </source>
</evidence>
<gene>
    <name evidence="10" type="primary">mdlA</name>
    <name evidence="10" type="ORF">SIID45300_02949</name>
</gene>
<evidence type="ECO:0000256" key="7">
    <source>
        <dbReference type="SAM" id="Phobius"/>
    </source>
</evidence>
<dbReference type="RefSeq" id="WP_420906318.1">
    <property type="nucleotide sequence ID" value="NZ_BAAFGK010000005.1"/>
</dbReference>
<keyword evidence="3" id="KW-0547">Nucleotide-binding</keyword>
<dbReference type="InterPro" id="IPR003439">
    <property type="entry name" value="ABC_transporter-like_ATP-bd"/>
</dbReference>
<feature type="transmembrane region" description="Helical" evidence="7">
    <location>
        <begin position="140"/>
        <end position="158"/>
    </location>
</feature>
<evidence type="ECO:0000256" key="3">
    <source>
        <dbReference type="ARBA" id="ARBA00022741"/>
    </source>
</evidence>
<keyword evidence="10" id="KW-0378">Hydrolase</keyword>
<keyword evidence="11" id="KW-1185">Reference proteome</keyword>
<dbReference type="PROSITE" id="PS50929">
    <property type="entry name" value="ABC_TM1F"/>
    <property type="match status" value="1"/>
</dbReference>
<evidence type="ECO:0000256" key="4">
    <source>
        <dbReference type="ARBA" id="ARBA00022840"/>
    </source>
</evidence>
<dbReference type="InterPro" id="IPR003593">
    <property type="entry name" value="AAA+_ATPase"/>
</dbReference>
<dbReference type="Pfam" id="PF00005">
    <property type="entry name" value="ABC_tran"/>
    <property type="match status" value="1"/>
</dbReference>
<accession>A0ABQ0CCJ9</accession>
<comment type="subcellular location">
    <subcellularLocation>
        <location evidence="1">Cell membrane</location>
        <topology evidence="1">Multi-pass membrane protein</topology>
    </subcellularLocation>
</comment>
<feature type="transmembrane region" description="Helical" evidence="7">
    <location>
        <begin position="281"/>
        <end position="304"/>
    </location>
</feature>
<dbReference type="SUPFAM" id="SSF90123">
    <property type="entry name" value="ABC transporter transmembrane region"/>
    <property type="match status" value="1"/>
</dbReference>
<feature type="domain" description="ABC transporter" evidence="8">
    <location>
        <begin position="343"/>
        <end position="577"/>
    </location>
</feature>
<dbReference type="InterPro" id="IPR011527">
    <property type="entry name" value="ABC1_TM_dom"/>
</dbReference>
<evidence type="ECO:0000259" key="8">
    <source>
        <dbReference type="PROSITE" id="PS50893"/>
    </source>
</evidence>
<dbReference type="Proteomes" id="UP001628193">
    <property type="component" value="Unassembled WGS sequence"/>
</dbReference>
<feature type="transmembrane region" description="Helical" evidence="7">
    <location>
        <begin position="65"/>
        <end position="81"/>
    </location>
</feature>
<sequence length="589" mass="63646">MKSFLSDATRVRLRHLLPLLAGQERALAIGFLLLVATNASAAAIPYLMKLATEDLMNRAPIDLHLIALVGVALANAFFRVHSRTRIFGIGRDVEFALRARYHAKLLSLDLPFLERERTGDLAARAAADVSAVRMFVGPGFLQSSNVIMAYAATLPVMLGLDPVLTVLTLAPIPIVMGVSRLLTRRMYRLSRVVADRFGALSGFIQESISGIAAIHAHAREADWNHRFAAETDELSSAALRHAKLQSLFGPMVLLAGATGGFIILAHGGGQVAAGVLTMGDFVAFSGYLAMLIWPTVGFGWILTVMQRGLAALDRISGVLDAQPFLDPKIADAPPGSARWQGAIRIRDLDFAFKPGTPVLHGISMEIPAGGLTGLAGRVGCGKSALLQLLARLYPAPAGRVFLDDQDLATIPEAELRRELAMVPQESFLFSAPLLENLLLDREDPDRTRAGRALELAAMTDETTRFPKGIDTLIGERGITLSGGQRQRASLARALVGDPAILLLDDVFSHVDARTEERILDAIRAESRQRTVVLVCHRVAALKRADRIFLLDDGRIVASGDHATLLATSPLYRDLHDTMSRAEALEALSE</sequence>
<dbReference type="PANTHER" id="PTHR43394:SF1">
    <property type="entry name" value="ATP-BINDING CASSETTE SUB-FAMILY B MEMBER 10, MITOCHONDRIAL"/>
    <property type="match status" value="1"/>
</dbReference>
<dbReference type="InterPro" id="IPR039421">
    <property type="entry name" value="Type_1_exporter"/>
</dbReference>
<dbReference type="GO" id="GO:0005524">
    <property type="term" value="F:ATP binding"/>
    <property type="evidence" value="ECO:0007669"/>
    <property type="project" value="UniProtKB-KW"/>
</dbReference>
<keyword evidence="4 10" id="KW-0067">ATP-binding</keyword>
<proteinExistence type="predicted"/>
<dbReference type="EC" id="3.6.3.-" evidence="10"/>
<name>A0ABQ0CCJ9_9PROT</name>
<evidence type="ECO:0000256" key="2">
    <source>
        <dbReference type="ARBA" id="ARBA00022692"/>
    </source>
</evidence>
<organism evidence="10 11">
    <name type="scientific">Candidatus Magnetaquiglobus chichijimensis</name>
    <dbReference type="NCBI Taxonomy" id="3141448"/>
    <lineage>
        <taxon>Bacteria</taxon>
        <taxon>Pseudomonadati</taxon>
        <taxon>Pseudomonadota</taxon>
        <taxon>Magnetococcia</taxon>
        <taxon>Magnetococcales</taxon>
        <taxon>Candidatus Magnetaquicoccaceae</taxon>
        <taxon>Candidatus Magnetaquiglobus</taxon>
    </lineage>
</organism>
<feature type="transmembrane region" description="Helical" evidence="7">
    <location>
        <begin position="247"/>
        <end position="269"/>
    </location>
</feature>
<dbReference type="CDD" id="cd18541">
    <property type="entry name" value="ABC_6TM_TmrB_like"/>
    <property type="match status" value="1"/>
</dbReference>
<dbReference type="InterPro" id="IPR027417">
    <property type="entry name" value="P-loop_NTPase"/>
</dbReference>
<reference evidence="10 11" key="1">
    <citation type="submission" date="2024-09" db="EMBL/GenBank/DDBJ databases">
        <title>Draft genome sequence of Candidatus Magnetaquicoccaceae bacterium FCR-1.</title>
        <authorList>
            <person name="Shimoshige H."/>
            <person name="Shimamura S."/>
            <person name="Taoka A."/>
            <person name="Kobayashi H."/>
            <person name="Maekawa T."/>
        </authorList>
    </citation>
    <scope>NUCLEOTIDE SEQUENCE [LARGE SCALE GENOMIC DNA]</scope>
    <source>
        <strain evidence="10 11">FCR-1</strain>
    </source>
</reference>
<feature type="domain" description="ABC transmembrane type-1" evidence="9">
    <location>
        <begin position="28"/>
        <end position="307"/>
    </location>
</feature>
<evidence type="ECO:0000313" key="11">
    <source>
        <dbReference type="Proteomes" id="UP001628193"/>
    </source>
</evidence>
<keyword evidence="5 7" id="KW-1133">Transmembrane helix</keyword>
<evidence type="ECO:0000256" key="6">
    <source>
        <dbReference type="ARBA" id="ARBA00023136"/>
    </source>
</evidence>
<dbReference type="InterPro" id="IPR036640">
    <property type="entry name" value="ABC1_TM_sf"/>
</dbReference>
<comment type="caution">
    <text evidence="10">The sequence shown here is derived from an EMBL/GenBank/DDBJ whole genome shotgun (WGS) entry which is preliminary data.</text>
</comment>
<evidence type="ECO:0000256" key="5">
    <source>
        <dbReference type="ARBA" id="ARBA00022989"/>
    </source>
</evidence>
<dbReference type="PROSITE" id="PS00211">
    <property type="entry name" value="ABC_TRANSPORTER_1"/>
    <property type="match status" value="1"/>
</dbReference>
<dbReference type="SUPFAM" id="SSF52540">
    <property type="entry name" value="P-loop containing nucleoside triphosphate hydrolases"/>
    <property type="match status" value="1"/>
</dbReference>
<dbReference type="GO" id="GO:0016787">
    <property type="term" value="F:hydrolase activity"/>
    <property type="evidence" value="ECO:0007669"/>
    <property type="project" value="UniProtKB-KW"/>
</dbReference>
<dbReference type="Gene3D" id="1.20.1560.10">
    <property type="entry name" value="ABC transporter type 1, transmembrane domain"/>
    <property type="match status" value="1"/>
</dbReference>
<dbReference type="Gene3D" id="3.40.50.300">
    <property type="entry name" value="P-loop containing nucleotide triphosphate hydrolases"/>
    <property type="match status" value="1"/>
</dbReference>
<dbReference type="EMBL" id="BAAFGK010000005">
    <property type="protein sequence ID" value="GAB0058598.1"/>
    <property type="molecule type" value="Genomic_DNA"/>
</dbReference>
<keyword evidence="6 7" id="KW-0472">Membrane</keyword>
<dbReference type="Pfam" id="PF00664">
    <property type="entry name" value="ABC_membrane"/>
    <property type="match status" value="1"/>
</dbReference>
<evidence type="ECO:0000259" key="9">
    <source>
        <dbReference type="PROSITE" id="PS50929"/>
    </source>
</evidence>
<dbReference type="PANTHER" id="PTHR43394">
    <property type="entry name" value="ATP-DEPENDENT PERMEASE MDL1, MITOCHONDRIAL"/>
    <property type="match status" value="1"/>
</dbReference>
<protein>
    <submittedName>
        <fullName evidence="10">ATP-binding cassette, subfamily B, multidrug efflux pump MdlA</fullName>
        <ecNumber evidence="10">3.6.3.-</ecNumber>
    </submittedName>
</protein>
<keyword evidence="2 7" id="KW-0812">Transmembrane</keyword>